<comment type="caution">
    <text evidence="7">The sequence shown here is derived from an EMBL/GenBank/DDBJ whole genome shotgun (WGS) entry which is preliminary data.</text>
</comment>
<protein>
    <submittedName>
        <fullName evidence="7">TraR/DksA family transcriptional regulator</fullName>
    </submittedName>
</protein>
<dbReference type="Pfam" id="PF01258">
    <property type="entry name" value="zf-dskA_traR"/>
    <property type="match status" value="1"/>
</dbReference>
<dbReference type="PANTHER" id="PTHR33823:SF4">
    <property type="entry name" value="GENERAL STRESS PROTEIN 16O"/>
    <property type="match status" value="1"/>
</dbReference>
<dbReference type="Gene3D" id="1.20.120.910">
    <property type="entry name" value="DksA, coiled-coil domain"/>
    <property type="match status" value="1"/>
</dbReference>
<gene>
    <name evidence="7" type="ORF">ENJ98_05105</name>
</gene>
<evidence type="ECO:0000256" key="1">
    <source>
        <dbReference type="ARBA" id="ARBA00022723"/>
    </source>
</evidence>
<dbReference type="GO" id="GO:0008270">
    <property type="term" value="F:zinc ion binding"/>
    <property type="evidence" value="ECO:0007669"/>
    <property type="project" value="UniProtKB-KW"/>
</dbReference>
<dbReference type="PANTHER" id="PTHR33823">
    <property type="entry name" value="RNA POLYMERASE-BINDING TRANSCRIPTION FACTOR DKSA-RELATED"/>
    <property type="match status" value="1"/>
</dbReference>
<dbReference type="Proteomes" id="UP000886100">
    <property type="component" value="Unassembled WGS sequence"/>
</dbReference>
<evidence type="ECO:0000256" key="3">
    <source>
        <dbReference type="ARBA" id="ARBA00022833"/>
    </source>
</evidence>
<keyword evidence="1" id="KW-0479">Metal-binding</keyword>
<evidence type="ECO:0000259" key="6">
    <source>
        <dbReference type="Pfam" id="PF01258"/>
    </source>
</evidence>
<dbReference type="InterPro" id="IPR037187">
    <property type="entry name" value="DnaK_N"/>
</dbReference>
<evidence type="ECO:0000256" key="5">
    <source>
        <dbReference type="SAM" id="Coils"/>
    </source>
</evidence>
<sequence length="132" mass="14858">MTMTLSHEALEQFRQILKEREQSLREEIHQALLKADSEHYADLAGQVHDTEEASVADMLVDLNLATIDKYVEELRQVERVLGRMQEGEYGVCIDCGGPIGEPRLRANPVALRCVRCQEAWEKTHAGGETPAL</sequence>
<evidence type="ECO:0000256" key="2">
    <source>
        <dbReference type="ARBA" id="ARBA00022771"/>
    </source>
</evidence>
<evidence type="ECO:0000313" key="7">
    <source>
        <dbReference type="EMBL" id="HHH13594.1"/>
    </source>
</evidence>
<keyword evidence="3" id="KW-0862">Zinc</keyword>
<feature type="domain" description="Zinc finger DksA/TraR C4-type" evidence="6">
    <location>
        <begin position="87"/>
        <end position="119"/>
    </location>
</feature>
<accession>A0A7C5IYZ4</accession>
<feature type="coiled-coil region" evidence="5">
    <location>
        <begin position="7"/>
        <end position="34"/>
    </location>
</feature>
<dbReference type="InterPro" id="IPR000962">
    <property type="entry name" value="Znf_DskA_TraR"/>
</dbReference>
<dbReference type="AlphaFoldDB" id="A0A7C5IYZ4"/>
<evidence type="ECO:0000256" key="4">
    <source>
        <dbReference type="PROSITE-ProRule" id="PRU00510"/>
    </source>
</evidence>
<name>A0A7C5IYZ4_9GAMM</name>
<proteinExistence type="predicted"/>
<dbReference type="SUPFAM" id="SSF57716">
    <property type="entry name" value="Glucocorticoid receptor-like (DNA-binding domain)"/>
    <property type="match status" value="1"/>
</dbReference>
<organism evidence="7">
    <name type="scientific">Thiolapillus brandeum</name>
    <dbReference type="NCBI Taxonomy" id="1076588"/>
    <lineage>
        <taxon>Bacteria</taxon>
        <taxon>Pseudomonadati</taxon>
        <taxon>Pseudomonadota</taxon>
        <taxon>Gammaproteobacteria</taxon>
        <taxon>Chromatiales</taxon>
        <taxon>Sedimenticolaceae</taxon>
        <taxon>Thiolapillus</taxon>
    </lineage>
</organism>
<dbReference type="PROSITE" id="PS51128">
    <property type="entry name" value="ZF_DKSA_2"/>
    <property type="match status" value="1"/>
</dbReference>
<keyword evidence="5" id="KW-0175">Coiled coil</keyword>
<dbReference type="SUPFAM" id="SSF109635">
    <property type="entry name" value="DnaK suppressor protein DksA, alpha-hairpin domain"/>
    <property type="match status" value="1"/>
</dbReference>
<feature type="zinc finger region" description="dksA C4-type" evidence="4">
    <location>
        <begin position="92"/>
        <end position="116"/>
    </location>
</feature>
<dbReference type="EMBL" id="DROM01000308">
    <property type="protein sequence ID" value="HHH13594.1"/>
    <property type="molecule type" value="Genomic_DNA"/>
</dbReference>
<reference evidence="7" key="1">
    <citation type="journal article" date="2020" name="mSystems">
        <title>Genome- and Community-Level Interaction Insights into Carbon Utilization and Element Cycling Functions of Hydrothermarchaeota in Hydrothermal Sediment.</title>
        <authorList>
            <person name="Zhou Z."/>
            <person name="Liu Y."/>
            <person name="Xu W."/>
            <person name="Pan J."/>
            <person name="Luo Z.H."/>
            <person name="Li M."/>
        </authorList>
    </citation>
    <scope>NUCLEOTIDE SEQUENCE [LARGE SCALE GENOMIC DNA]</scope>
    <source>
        <strain evidence="7">HyVt-535</strain>
    </source>
</reference>
<keyword evidence="2" id="KW-0863">Zinc-finger</keyword>